<proteinExistence type="predicted"/>
<evidence type="ECO:0000313" key="1">
    <source>
        <dbReference type="EMBL" id="EEI25608.1"/>
    </source>
</evidence>
<dbReference type="AlphaFoldDB" id="C0XG90"/>
<gene>
    <name evidence="1" type="ORF">HMPREF0519_0251</name>
</gene>
<protein>
    <submittedName>
        <fullName evidence="1">Uncharacterized protein</fullName>
    </submittedName>
</protein>
<keyword evidence="2" id="KW-1185">Reference proteome</keyword>
<comment type="caution">
    <text evidence="1">The sequence shown here is derived from an EMBL/GenBank/DDBJ whole genome shotgun (WGS) entry which is preliminary data.</text>
</comment>
<evidence type="ECO:0000313" key="2">
    <source>
        <dbReference type="Proteomes" id="UP000003752"/>
    </source>
</evidence>
<feature type="non-terminal residue" evidence="1">
    <location>
        <position position="1"/>
    </location>
</feature>
<dbReference type="Proteomes" id="UP000003752">
    <property type="component" value="Unassembled WGS sequence"/>
</dbReference>
<name>C0XG90_LENH9</name>
<reference evidence="1 2" key="1">
    <citation type="submission" date="2009-01" db="EMBL/GenBank/DDBJ databases">
        <authorList>
            <person name="Qin X."/>
            <person name="Bachman B."/>
            <person name="Battles P."/>
            <person name="Bell A."/>
            <person name="Bess C."/>
            <person name="Bickham C."/>
            <person name="Chaboub L."/>
            <person name="Chen D."/>
            <person name="Coyle M."/>
            <person name="Deiros D.R."/>
            <person name="Dinh H."/>
            <person name="Forbes L."/>
            <person name="Fowler G."/>
            <person name="Francisco L."/>
            <person name="Fu Q."/>
            <person name="Gubbala S."/>
            <person name="Hale W."/>
            <person name="Han Y."/>
            <person name="Hemphill L."/>
            <person name="Highlander S.K."/>
            <person name="Hirani K."/>
            <person name="Hogues M."/>
            <person name="Jackson L."/>
            <person name="Jakkamsetti A."/>
            <person name="Javaid M."/>
            <person name="Jiang H."/>
            <person name="Korchina V."/>
            <person name="Kovar C."/>
            <person name="Lara F."/>
            <person name="Lee S."/>
            <person name="Mata R."/>
            <person name="Mathew T."/>
            <person name="Moen C."/>
            <person name="Morales K."/>
            <person name="Munidasa M."/>
            <person name="Nazareth L."/>
            <person name="Ngo R."/>
            <person name="Nguyen L."/>
            <person name="Okwuonu G."/>
            <person name="Ongeri F."/>
            <person name="Patil S."/>
            <person name="Petrosino J."/>
            <person name="Pham C."/>
            <person name="Pham P."/>
            <person name="Pu L.-L."/>
            <person name="Puazo M."/>
            <person name="Raj R."/>
            <person name="Reid J."/>
            <person name="Rouhana J."/>
            <person name="Saada N."/>
            <person name="Shang Y."/>
            <person name="Simmons D."/>
            <person name="Thornton R."/>
            <person name="Warren J."/>
            <person name="Weissenberger G."/>
            <person name="Zhang J."/>
            <person name="Zhang L."/>
            <person name="Zhou C."/>
            <person name="Zhu D."/>
            <person name="Muzny D."/>
            <person name="Worley K."/>
            <person name="Gibbs R."/>
        </authorList>
    </citation>
    <scope>NUCLEOTIDE SEQUENCE [LARGE SCALE GENOMIC DNA]</scope>
    <source>
        <strain evidence="2">ATCC 8290 / DSM 20176 / CCUG 30140 / JCM 1155 / KCTC 3500 / NBRC 15886 / NCIMB 8040 / NRRL B-1843 / 9</strain>
    </source>
</reference>
<feature type="non-terminal residue" evidence="1">
    <location>
        <position position="78"/>
    </location>
</feature>
<accession>C0XG90</accession>
<sequence length="78" mass="8560">LDDLGDALGGGIGQRHDLEGHGQATFYRRFTIYRRKRPGLPPVQRDLSFLAHARGVPGRIEDHVDGDILDALDAARGI</sequence>
<dbReference type="EMBL" id="ACGP01000034">
    <property type="protein sequence ID" value="EEI25608.1"/>
    <property type="molecule type" value="Genomic_DNA"/>
</dbReference>
<organism evidence="1 2">
    <name type="scientific">Lentilactobacillus hilgardii (strain ATCC 8290 / DSM 20176 / CCUG 30140 / JCM 1155 / KCTC 3500 / NBRC 15886 / NCIMB 8040 / NRRL B-1843 / 9)</name>
    <dbReference type="NCBI Taxonomy" id="1423757"/>
    <lineage>
        <taxon>Bacteria</taxon>
        <taxon>Bacillati</taxon>
        <taxon>Bacillota</taxon>
        <taxon>Bacilli</taxon>
        <taxon>Lactobacillales</taxon>
        <taxon>Lactobacillaceae</taxon>
        <taxon>Lentilactobacillus</taxon>
    </lineage>
</organism>